<keyword evidence="3" id="KW-1185">Reference proteome</keyword>
<evidence type="ECO:0000313" key="2">
    <source>
        <dbReference type="EMBL" id="GAA1714808.1"/>
    </source>
</evidence>
<protein>
    <submittedName>
        <fullName evidence="2">DUF779 domain-containing protein</fullName>
    </submittedName>
</protein>
<comment type="caution">
    <text evidence="2">The sequence shown here is derived from an EMBL/GenBank/DDBJ whole genome shotgun (WGS) entry which is preliminary data.</text>
</comment>
<dbReference type="Pfam" id="PF05610">
    <property type="entry name" value="DUF779"/>
    <property type="match status" value="1"/>
</dbReference>
<organism evidence="2 3">
    <name type="scientific">Dietzia cercidiphylli</name>
    <dbReference type="NCBI Taxonomy" id="498199"/>
    <lineage>
        <taxon>Bacteria</taxon>
        <taxon>Bacillati</taxon>
        <taxon>Actinomycetota</taxon>
        <taxon>Actinomycetes</taxon>
        <taxon>Mycobacteriales</taxon>
        <taxon>Dietziaceae</taxon>
        <taxon>Dietzia</taxon>
    </lineage>
</organism>
<proteinExistence type="predicted"/>
<feature type="region of interest" description="Disordered" evidence="1">
    <location>
        <begin position="87"/>
        <end position="119"/>
    </location>
</feature>
<evidence type="ECO:0000256" key="1">
    <source>
        <dbReference type="SAM" id="MobiDB-lite"/>
    </source>
</evidence>
<evidence type="ECO:0000313" key="3">
    <source>
        <dbReference type="Proteomes" id="UP001500383"/>
    </source>
</evidence>
<dbReference type="InterPro" id="IPR008497">
    <property type="entry name" value="DUF779"/>
</dbReference>
<reference evidence="3" key="1">
    <citation type="journal article" date="2019" name="Int. J. Syst. Evol. Microbiol.">
        <title>The Global Catalogue of Microorganisms (GCM) 10K type strain sequencing project: providing services to taxonomists for standard genome sequencing and annotation.</title>
        <authorList>
            <consortium name="The Broad Institute Genomics Platform"/>
            <consortium name="The Broad Institute Genome Sequencing Center for Infectious Disease"/>
            <person name="Wu L."/>
            <person name="Ma J."/>
        </authorList>
    </citation>
    <scope>NUCLEOTIDE SEQUENCE [LARGE SCALE GENOMIC DNA]</scope>
    <source>
        <strain evidence="3">JCM 16002</strain>
    </source>
</reference>
<dbReference type="EMBL" id="BAAAQG010000012">
    <property type="protein sequence ID" value="GAA1714808.1"/>
    <property type="molecule type" value="Genomic_DNA"/>
</dbReference>
<dbReference type="Proteomes" id="UP001500383">
    <property type="component" value="Unassembled WGS sequence"/>
</dbReference>
<accession>A0ABP4UZT9</accession>
<gene>
    <name evidence="2" type="ORF">GCM10009831_25600</name>
</gene>
<name>A0ABP4UZT9_9ACTN</name>
<dbReference type="RefSeq" id="WP_344392654.1">
    <property type="nucleotide sequence ID" value="NZ_BAAAQG010000012.1"/>
</dbReference>
<sequence length="187" mass="19724">MDDVCGLPSGGSVPIAARALPPEGAPPGLPPRVVVTEPAAELIRELVGRHGPVMFHQSGGCCDGSAPMCYPDGEFRVGQRDVLVGELDLGADGPSGTDRSEPPGDDDEARTPSSSSSTRVRVWISGTQFETWKHTQLVLDAIPGRGSGFSLENPTGRRFLSRARMFDAAEQEALAAFPPRTGADLED</sequence>